<organism evidence="1 2">
    <name type="scientific">Nitratidesulfovibrio vulgaris (strain ATCC 29579 / DSM 644 / CCUG 34227 / NCIMB 8303 / VKM B-1760 / Hildenborough)</name>
    <name type="common">Desulfovibrio vulgaris</name>
    <dbReference type="NCBI Taxonomy" id="882"/>
    <lineage>
        <taxon>Bacteria</taxon>
        <taxon>Pseudomonadati</taxon>
        <taxon>Thermodesulfobacteriota</taxon>
        <taxon>Desulfovibrionia</taxon>
        <taxon>Desulfovibrionales</taxon>
        <taxon>Desulfovibrionaceae</taxon>
        <taxon>Nitratidesulfovibrio</taxon>
    </lineage>
</organism>
<reference evidence="1 2" key="1">
    <citation type="journal article" date="2004" name="Nat. Biotechnol.">
        <title>The genome sequence of the anaerobic, sulfate-reducing bacterium Desulfovibrio vulgaris Hildenborough.</title>
        <authorList>
            <person name="Heidelberg J.F."/>
            <person name="Seshadri R."/>
            <person name="Haveman S.A."/>
            <person name="Hemme C.L."/>
            <person name="Paulsen I.T."/>
            <person name="Kolonay J.F."/>
            <person name="Eisen J.A."/>
            <person name="Ward N."/>
            <person name="Methe B."/>
            <person name="Brinkac L.M."/>
            <person name="Daugherty S.C."/>
            <person name="Deboy R.T."/>
            <person name="Dodson R.J."/>
            <person name="Durkin A.S."/>
            <person name="Madupu R."/>
            <person name="Nelson W.C."/>
            <person name="Sullivan S.A."/>
            <person name="Fouts D."/>
            <person name="Haft D.H."/>
            <person name="Selengut J."/>
            <person name="Peterson J.D."/>
            <person name="Davidsen T.M."/>
            <person name="Zafar N."/>
            <person name="Zhou L."/>
            <person name="Radune D."/>
            <person name="Dimitrov G."/>
            <person name="Hance M."/>
            <person name="Tran K."/>
            <person name="Khouri H."/>
            <person name="Gill J."/>
            <person name="Utterback T.R."/>
            <person name="Feldblyum T.V."/>
            <person name="Wall J.D."/>
            <person name="Voordouw G."/>
            <person name="Fraser C.M."/>
        </authorList>
    </citation>
    <scope>NUCLEOTIDE SEQUENCE [LARGE SCALE GENOMIC DNA]</scope>
    <source>
        <strain evidence="2">ATCC 29579 / DSM 644 / NCIMB 8303 / VKM B-1760 / Hildenborough</strain>
    </source>
</reference>
<sequence length="301" mass="33118">MPSLSEIIERNRTHSEHPYIVLAELALPDGTTIRLARDPRSWAWPNIDATTGTLSAPADTIAYTLREYGAVTVSLDAGIDAGTIELQRQAGTTWETVASFTKPDAVQIDAQPAATYRLIAGELFEGEVRGIISGPGSHIWQAFNFDLGQYREGEGARRATLQLRVSNANGIALRWMEQLEDWRKANGREPVGCRLIIVNTNLLAEAAPTAEYVFQDASISCAPPMDWISIEVGGPDVWGAVIGRRILRDYCTWRQVEDCPHVRTCDHTLTRCREIAASLDPGRNELFGGVPFCGKGAHYVL</sequence>
<dbReference type="Proteomes" id="UP000002194">
    <property type="component" value="Chromosome"/>
</dbReference>
<dbReference type="STRING" id="882.DVU_1488"/>
<evidence type="ECO:0000313" key="2">
    <source>
        <dbReference type="Proteomes" id="UP000002194"/>
    </source>
</evidence>
<dbReference type="eggNOG" id="ENOG50318SU">
    <property type="taxonomic scope" value="Bacteria"/>
</dbReference>
<accession>Q72BZ6</accession>
<gene>
    <name evidence="1" type="ordered locus">DVU_1488</name>
</gene>
<dbReference type="AlphaFoldDB" id="Q72BZ6"/>
<dbReference type="OrthoDB" id="5460282at2"/>
<name>Q72BZ6_NITV2</name>
<dbReference type="EMBL" id="AE017285">
    <property type="protein sequence ID" value="AAS95966.1"/>
    <property type="molecule type" value="Genomic_DNA"/>
</dbReference>
<keyword evidence="2" id="KW-1185">Reference proteome</keyword>
<evidence type="ECO:0000313" key="1">
    <source>
        <dbReference type="EMBL" id="AAS95966.1"/>
    </source>
</evidence>
<dbReference type="RefSeq" id="WP_010938781.1">
    <property type="nucleotide sequence ID" value="NC_002937.3"/>
</dbReference>
<dbReference type="KEGG" id="dvu:DVU_1488"/>
<protein>
    <submittedName>
        <fullName evidence="1">Minor tail protein, putative</fullName>
    </submittedName>
</protein>
<proteinExistence type="predicted"/>
<dbReference type="EnsemblBacteria" id="AAS95966">
    <property type="protein sequence ID" value="AAS95966"/>
    <property type="gene ID" value="DVU_1488"/>
</dbReference>
<dbReference type="HOGENOM" id="CLU_923565_0_0_7"/>
<dbReference type="PaxDb" id="882-DVU_1488"/>